<feature type="region of interest" description="Disordered" evidence="1">
    <location>
        <begin position="295"/>
        <end position="315"/>
    </location>
</feature>
<evidence type="ECO:0000313" key="3">
    <source>
        <dbReference type="Proteomes" id="UP000012101"/>
    </source>
</evidence>
<proteinExistence type="predicted"/>
<feature type="compositionally biased region" description="Basic and acidic residues" evidence="1">
    <location>
        <begin position="221"/>
        <end position="233"/>
    </location>
</feature>
<feature type="region of interest" description="Disordered" evidence="1">
    <location>
        <begin position="220"/>
        <end position="277"/>
    </location>
</feature>
<dbReference type="AlphaFoldDB" id="M6G5J0"/>
<reference evidence="2 3" key="1">
    <citation type="submission" date="2013-01" db="EMBL/GenBank/DDBJ databases">
        <authorList>
            <person name="Harkins D.M."/>
            <person name="Durkin A.S."/>
            <person name="Brinkac L.M."/>
            <person name="Haft D.H."/>
            <person name="Selengut J.D."/>
            <person name="Sanka R."/>
            <person name="DePew J."/>
            <person name="Purushe J."/>
            <person name="Hospenthal D.R."/>
            <person name="Murray C.K."/>
            <person name="Pimentel G."/>
            <person name="Wasfy M."/>
            <person name="Vinetz J.M."/>
            <person name="Sutton G.G."/>
            <person name="Nierman W.C."/>
            <person name="Fouts D.E."/>
        </authorList>
    </citation>
    <scope>NUCLEOTIDE SEQUENCE [LARGE SCALE GENOMIC DNA]</scope>
    <source>
        <strain evidence="2 3">2006001855</strain>
    </source>
</reference>
<evidence type="ECO:0000313" key="2">
    <source>
        <dbReference type="EMBL" id="EMM74226.1"/>
    </source>
</evidence>
<feature type="compositionally biased region" description="Basic and acidic residues" evidence="1">
    <location>
        <begin position="305"/>
        <end position="315"/>
    </location>
</feature>
<sequence length="610" mass="65350">MLYEVITGGAVNVGLSYSAENGFGASVGVGYGPATVSVGISERGGTSVDVGFNKAGFNAGLSYNSKTGSVSGSAGFTSQSSGTGFALSYSEGDGFGASLSKSFSNGLNGGVSWSQKGGVGGNIGYEAPGDKDKPKNSLANQMKGAGGTLSFSERDGLSAALNASGGVNAGNWSQSGGFQANTNFLGDKWKADFVSKQGELEELQSKGLSKEQATAILDAQAHAESKAAQEKNNQESGKSVLDGAGYAATRKEGEDYSQNHGDIDNDGKNKGSGIDPSKLEVNQYERFQNRDGAAESFGKGINETDPAKAKQHKDGKLHKEFTAEIDLRRSQIADNEKNMSLGDKVKLDKLKAQKADLDAEYNAQSQNGKKKDKYNEVTLLKAEAINHQINDLRAGDAFGYKGENADNRTQLMEKMVHLKEKEAYGTLTASDKKDLAKVTSGLEDYRRYGQVRDLVLNNKISSTQLGSSTTAAICYVNAHSNYLQVDTKTNYFAQAQLGNIGMTNSDYRGMKAPSLGVGTQWSGDLNTLKNSASSEAHVTRSQVDILNRSKANNAIVFTDTTGDGNPNHWQRVARDKDGVWYDINNNRSKKNELKPMDFSNVYQIKYNDNW</sequence>
<protein>
    <recommendedName>
        <fullName evidence="4">Peptidase C39-like family protein</fullName>
    </recommendedName>
</protein>
<evidence type="ECO:0008006" key="4">
    <source>
        <dbReference type="Google" id="ProtNLM"/>
    </source>
</evidence>
<dbReference type="Proteomes" id="UP000012101">
    <property type="component" value="Unassembled WGS sequence"/>
</dbReference>
<gene>
    <name evidence="2" type="ORF">LEP1GSC038_0684</name>
</gene>
<dbReference type="EMBL" id="AFJM02000014">
    <property type="protein sequence ID" value="EMM74226.1"/>
    <property type="molecule type" value="Genomic_DNA"/>
</dbReference>
<name>M6G5J0_9LEPT</name>
<comment type="caution">
    <text evidence="2">The sequence shown here is derived from an EMBL/GenBank/DDBJ whole genome shotgun (WGS) entry which is preliminary data.</text>
</comment>
<evidence type="ECO:0000256" key="1">
    <source>
        <dbReference type="SAM" id="MobiDB-lite"/>
    </source>
</evidence>
<accession>M6G5J0</accession>
<organism evidence="2 3">
    <name type="scientific">Leptospira weilii str. 2006001855</name>
    <dbReference type="NCBI Taxonomy" id="996804"/>
    <lineage>
        <taxon>Bacteria</taxon>
        <taxon>Pseudomonadati</taxon>
        <taxon>Spirochaetota</taxon>
        <taxon>Spirochaetia</taxon>
        <taxon>Leptospirales</taxon>
        <taxon>Leptospiraceae</taxon>
        <taxon>Leptospira</taxon>
    </lineage>
</organism>